<dbReference type="InterPro" id="IPR051691">
    <property type="entry name" value="Metab_Enz_Cyan_OpOx_G3PDH"/>
</dbReference>
<feature type="domain" description="FAD/NAD(P)-binding" evidence="2">
    <location>
        <begin position="7"/>
        <end position="326"/>
    </location>
</feature>
<protein>
    <submittedName>
        <fullName evidence="3">FAD-dependent oxidoreductase</fullName>
    </submittedName>
</protein>
<dbReference type="Gene3D" id="3.50.50.60">
    <property type="entry name" value="FAD/NAD(P)-binding domain"/>
    <property type="match status" value="2"/>
</dbReference>
<dbReference type="InterPro" id="IPR041854">
    <property type="entry name" value="BFD-like_2Fe2S-bd_dom_sf"/>
</dbReference>
<keyword evidence="4" id="KW-1185">Reference proteome</keyword>
<comment type="caution">
    <text evidence="3">The sequence shown here is derived from an EMBL/GenBank/DDBJ whole genome shotgun (WGS) entry which is preliminary data.</text>
</comment>
<evidence type="ECO:0000259" key="2">
    <source>
        <dbReference type="Pfam" id="PF07992"/>
    </source>
</evidence>
<dbReference type="Gene3D" id="1.10.10.1100">
    <property type="entry name" value="BFD-like [2Fe-2S]-binding domain"/>
    <property type="match status" value="1"/>
</dbReference>
<dbReference type="PANTHER" id="PTHR42949:SF3">
    <property type="entry name" value="ANAEROBIC GLYCEROL-3-PHOSPHATE DEHYDROGENASE SUBUNIT B"/>
    <property type="match status" value="1"/>
</dbReference>
<keyword evidence="1" id="KW-0560">Oxidoreductase</keyword>
<accession>A0ABR8W5H0</accession>
<reference evidence="3 4" key="1">
    <citation type="submission" date="2020-08" db="EMBL/GenBank/DDBJ databases">
        <title>A Genomic Blueprint of the Chicken Gut Microbiome.</title>
        <authorList>
            <person name="Gilroy R."/>
            <person name="Ravi A."/>
            <person name="Getino M."/>
            <person name="Pursley I."/>
            <person name="Horton D.L."/>
            <person name="Alikhan N.-F."/>
            <person name="Baker D."/>
            <person name="Gharbi K."/>
            <person name="Hall N."/>
            <person name="Watson M."/>
            <person name="Adriaenssens E.M."/>
            <person name="Foster-Nyarko E."/>
            <person name="Jarju S."/>
            <person name="Secka A."/>
            <person name="Antonio M."/>
            <person name="Oren A."/>
            <person name="Chaudhuri R."/>
            <person name="La Ragione R.M."/>
            <person name="Hildebrand F."/>
            <person name="Pallen M.J."/>
        </authorList>
    </citation>
    <scope>NUCLEOTIDE SEQUENCE [LARGE SCALE GENOMIC DNA]</scope>
    <source>
        <strain evidence="3 4">Re1</strain>
    </source>
</reference>
<sequence>MNASAPRVMVIGAGPAGLAAAAAAADAGADVVIVDEGERVGGQFWRHHPTLTDQRLQHQRRRFTDLRDRLRDVRVISSASVWRVEAGPPLRAHVLIGPADAADRRAETIEADAVIVATGAHDRVLPVPGWTLPGVTSAGAAQALAKRDGLAPGVRTVVAGAGPFLLPVAQSVALMGGQVAEVVEATSTGRMLRGWGARAWELTAATAKAGELGSYLVSLARHRTPYRFGSAVTRIHGGAAVEAVTVQRIDADWHPIAGTERTVECDSVALGHGFTPRLEAAIQFGCEIGADRFVRVGDDQGTSVAGVYAAGEITGIGGADAALAEGEIAGLAAAGVPETDRRWRAPLAARRRMRAFAARLDVHRIGRGWPTWLEDDTIICRCESVPKARIDEYSSASSRAMRLSTRAGLGACQGRTCGRSVEDVLGTRFDIDRRPVLSSVRIGELAALADTTTTITGGI</sequence>
<organism evidence="3 4">
    <name type="scientific">Microbacterium commune</name>
    <dbReference type="NCBI Taxonomy" id="2762219"/>
    <lineage>
        <taxon>Bacteria</taxon>
        <taxon>Bacillati</taxon>
        <taxon>Actinomycetota</taxon>
        <taxon>Actinomycetes</taxon>
        <taxon>Micrococcales</taxon>
        <taxon>Microbacteriaceae</taxon>
        <taxon>Microbacterium</taxon>
    </lineage>
</organism>
<dbReference type="EMBL" id="JACSPX010000001">
    <property type="protein sequence ID" value="MBD8012226.1"/>
    <property type="molecule type" value="Genomic_DNA"/>
</dbReference>
<dbReference type="Pfam" id="PF07992">
    <property type="entry name" value="Pyr_redox_2"/>
    <property type="match status" value="1"/>
</dbReference>
<dbReference type="InterPro" id="IPR017224">
    <property type="entry name" value="Opine_Oxase_asu/HCN_bsu"/>
</dbReference>
<dbReference type="PIRSF" id="PIRSF037495">
    <property type="entry name" value="Opine_OX_OoxA/HcnB"/>
    <property type="match status" value="1"/>
</dbReference>
<dbReference type="InterPro" id="IPR023753">
    <property type="entry name" value="FAD/NAD-binding_dom"/>
</dbReference>
<dbReference type="InterPro" id="IPR036188">
    <property type="entry name" value="FAD/NAD-bd_sf"/>
</dbReference>
<gene>
    <name evidence="3" type="ORF">H9633_07910</name>
</gene>
<evidence type="ECO:0000256" key="1">
    <source>
        <dbReference type="ARBA" id="ARBA00023002"/>
    </source>
</evidence>
<name>A0ABR8W5H0_9MICO</name>
<dbReference type="RefSeq" id="WP_191712714.1">
    <property type="nucleotide sequence ID" value="NZ_JACSPX010000001.1"/>
</dbReference>
<evidence type="ECO:0000313" key="3">
    <source>
        <dbReference type="EMBL" id="MBD8012226.1"/>
    </source>
</evidence>
<dbReference type="Proteomes" id="UP000611521">
    <property type="component" value="Unassembled WGS sequence"/>
</dbReference>
<proteinExistence type="predicted"/>
<dbReference type="PRINTS" id="PR00368">
    <property type="entry name" value="FADPNR"/>
</dbReference>
<dbReference type="PANTHER" id="PTHR42949">
    <property type="entry name" value="ANAEROBIC GLYCEROL-3-PHOSPHATE DEHYDROGENASE SUBUNIT B"/>
    <property type="match status" value="1"/>
</dbReference>
<dbReference type="PRINTS" id="PR00469">
    <property type="entry name" value="PNDRDTASEII"/>
</dbReference>
<dbReference type="SUPFAM" id="SSF51905">
    <property type="entry name" value="FAD/NAD(P)-binding domain"/>
    <property type="match status" value="1"/>
</dbReference>
<evidence type="ECO:0000313" key="4">
    <source>
        <dbReference type="Proteomes" id="UP000611521"/>
    </source>
</evidence>